<evidence type="ECO:0000256" key="2">
    <source>
        <dbReference type="ARBA" id="ARBA00022803"/>
    </source>
</evidence>
<accession>A0A7V5HXU9</accession>
<dbReference type="PANTHER" id="PTHR44366:SF1">
    <property type="entry name" value="UDP-N-ACETYLGLUCOSAMINE--PEPTIDE N-ACETYLGLUCOSAMINYLTRANSFERASE 110 KDA SUBUNIT"/>
    <property type="match status" value="1"/>
</dbReference>
<dbReference type="Proteomes" id="UP000886070">
    <property type="component" value="Unassembled WGS sequence"/>
</dbReference>
<protein>
    <submittedName>
        <fullName evidence="5">Tetratricopeptide repeat protein</fullName>
    </submittedName>
</protein>
<dbReference type="SMART" id="SM00028">
    <property type="entry name" value="TPR"/>
    <property type="match status" value="13"/>
</dbReference>
<keyword evidence="4" id="KW-0472">Membrane</keyword>
<keyword evidence="2 3" id="KW-0802">TPR repeat</keyword>
<evidence type="ECO:0000256" key="3">
    <source>
        <dbReference type="PROSITE-ProRule" id="PRU00339"/>
    </source>
</evidence>
<dbReference type="InterPro" id="IPR013105">
    <property type="entry name" value="TPR_2"/>
</dbReference>
<keyword evidence="4" id="KW-1133">Transmembrane helix</keyword>
<dbReference type="PANTHER" id="PTHR44366">
    <property type="entry name" value="UDP-N-ACETYLGLUCOSAMINE--PEPTIDE N-ACETYLGLUCOSAMINYLTRANSFERASE 110 KDA SUBUNIT"/>
    <property type="match status" value="1"/>
</dbReference>
<dbReference type="GO" id="GO:0006493">
    <property type="term" value="P:protein O-linked glycosylation"/>
    <property type="evidence" value="ECO:0007669"/>
    <property type="project" value="InterPro"/>
</dbReference>
<proteinExistence type="predicted"/>
<dbReference type="GO" id="GO:0097363">
    <property type="term" value="F:protein O-acetylglucosaminyltransferase activity"/>
    <property type="evidence" value="ECO:0007669"/>
    <property type="project" value="TreeGrafter"/>
</dbReference>
<keyword evidence="1" id="KW-0677">Repeat</keyword>
<sequence>MKMKFLKKISLRGKFSLTFKNLILFLKNLSFLKLAVAAGVGAGVVIFVLFYLENFFSTKPRWQIYLQKADNLYNMGKLKEAKKLYLDIREKFPSNPEMDRVNFQLGNTFHKLGFIHRACFFYEKVAFKNSSPYFFEARYNLALCYRKAGEFDKALKLAEEMIEKFPESEKIAEFYLIAADSLLENSKEKEAVSFYQRIIRSYPLTLSAQIAYLRLGNIFLSKNQYSEAALFYSHLIKDYPRSKLQEEALFNLSRCYIAQEKIEEALSFLFMLLERFPQSRFLPEGFFLCADVFLKKGEFAKAREICEKILPFSGKNSAFAIKVKEKLAQSYEGEGKLKEAIKIYESILKQHPYIEDIYLRLGSLYLKEKEFVKAIRIFQAFVRYFPLSPDIFSAYLNLGIAFHREGIYSGAIKAFNNALRESSSREQKILVLSELANVCMKLELWGKAIDFLEQKISLLKKKEEKVKTQIKLVRCYLESGKLDVAKKNVSLILKSFPQNNLSQLFDVAHLFSLAGEEEVACSIYKKILQVFSGEEGKVALCLFKIAKIRQKQGKIKEAISLYEKIVGMLKEKSLKDFSEKENTLINLADLYYFIGEYKKAVKLYLEALTLYPKDESDAWLVYQIGNCYRHLDLVERAEKFYRDLNERFPESVWANLSQAML</sequence>
<dbReference type="PROSITE" id="PS50005">
    <property type="entry name" value="TPR"/>
    <property type="match status" value="5"/>
</dbReference>
<reference evidence="5" key="1">
    <citation type="journal article" date="2020" name="mSystems">
        <title>Genome- and Community-Level Interaction Insights into Carbon Utilization and Element Cycling Functions of Hydrothermarchaeota in Hydrothermal Sediment.</title>
        <authorList>
            <person name="Zhou Z."/>
            <person name="Liu Y."/>
            <person name="Xu W."/>
            <person name="Pan J."/>
            <person name="Luo Z.H."/>
            <person name="Li M."/>
        </authorList>
    </citation>
    <scope>NUCLEOTIDE SEQUENCE [LARGE SCALE GENOMIC DNA]</scope>
    <source>
        <strain evidence="5">HyVt-92</strain>
    </source>
</reference>
<dbReference type="Pfam" id="PF07719">
    <property type="entry name" value="TPR_2"/>
    <property type="match status" value="1"/>
</dbReference>
<keyword evidence="4" id="KW-0812">Transmembrane</keyword>
<name>A0A7V5HXU9_UNCAE</name>
<dbReference type="Pfam" id="PF13432">
    <property type="entry name" value="TPR_16"/>
    <property type="match status" value="1"/>
</dbReference>
<organism evidence="5">
    <name type="scientific">Aerophobetes bacterium</name>
    <dbReference type="NCBI Taxonomy" id="2030807"/>
    <lineage>
        <taxon>Bacteria</taxon>
        <taxon>Candidatus Aerophobota</taxon>
    </lineage>
</organism>
<dbReference type="PROSITE" id="PS50293">
    <property type="entry name" value="TPR_REGION"/>
    <property type="match status" value="1"/>
</dbReference>
<dbReference type="InterPro" id="IPR037919">
    <property type="entry name" value="OGT"/>
</dbReference>
<dbReference type="Gene3D" id="1.25.40.10">
    <property type="entry name" value="Tetratricopeptide repeat domain"/>
    <property type="match status" value="5"/>
</dbReference>
<dbReference type="SUPFAM" id="SSF48452">
    <property type="entry name" value="TPR-like"/>
    <property type="match status" value="3"/>
</dbReference>
<feature type="repeat" description="TPR" evidence="3">
    <location>
        <begin position="392"/>
        <end position="425"/>
    </location>
</feature>
<dbReference type="InterPro" id="IPR019734">
    <property type="entry name" value="TPR_rpt"/>
</dbReference>
<feature type="transmembrane region" description="Helical" evidence="4">
    <location>
        <begin position="31"/>
        <end position="52"/>
    </location>
</feature>
<gene>
    <name evidence="5" type="ORF">ENL39_00350</name>
</gene>
<dbReference type="Pfam" id="PF13174">
    <property type="entry name" value="TPR_6"/>
    <property type="match status" value="4"/>
</dbReference>
<evidence type="ECO:0000313" key="5">
    <source>
        <dbReference type="EMBL" id="HHF97925.1"/>
    </source>
</evidence>
<feature type="repeat" description="TPR" evidence="3">
    <location>
        <begin position="209"/>
        <end position="242"/>
    </location>
</feature>
<dbReference type="Pfam" id="PF12895">
    <property type="entry name" value="ANAPC3"/>
    <property type="match status" value="1"/>
</dbReference>
<feature type="repeat" description="TPR" evidence="3">
    <location>
        <begin position="581"/>
        <end position="614"/>
    </location>
</feature>
<evidence type="ECO:0000256" key="4">
    <source>
        <dbReference type="SAM" id="Phobius"/>
    </source>
</evidence>
<evidence type="ECO:0000256" key="1">
    <source>
        <dbReference type="ARBA" id="ARBA00022737"/>
    </source>
</evidence>
<feature type="repeat" description="TPR" evidence="3">
    <location>
        <begin position="355"/>
        <end position="388"/>
    </location>
</feature>
<dbReference type="InterPro" id="IPR011990">
    <property type="entry name" value="TPR-like_helical_dom_sf"/>
</dbReference>
<dbReference type="EMBL" id="DRTT01000009">
    <property type="protein sequence ID" value="HHF97925.1"/>
    <property type="molecule type" value="Genomic_DNA"/>
</dbReference>
<comment type="caution">
    <text evidence="5">The sequence shown here is derived from an EMBL/GenBank/DDBJ whole genome shotgun (WGS) entry which is preliminary data.</text>
</comment>
<dbReference type="Pfam" id="PF14559">
    <property type="entry name" value="TPR_19"/>
    <property type="match status" value="1"/>
</dbReference>
<feature type="repeat" description="TPR" evidence="3">
    <location>
        <begin position="135"/>
        <end position="168"/>
    </location>
</feature>
<dbReference type="Pfam" id="PF13176">
    <property type="entry name" value="TPR_7"/>
    <property type="match status" value="1"/>
</dbReference>
<dbReference type="AlphaFoldDB" id="A0A7V5HXU9"/>